<dbReference type="SMART" id="SM00742">
    <property type="entry name" value="Hr1"/>
    <property type="match status" value="1"/>
</dbReference>
<evidence type="ECO:0000256" key="1">
    <source>
        <dbReference type="ARBA" id="ARBA00010369"/>
    </source>
</evidence>
<dbReference type="SMART" id="SM01041">
    <property type="entry name" value="BRO1"/>
    <property type="match status" value="1"/>
</dbReference>
<dbReference type="PANTHER" id="PTHR23031">
    <property type="entry name" value="RHOPHILIN"/>
    <property type="match status" value="1"/>
</dbReference>
<dbReference type="InterPro" id="IPR011072">
    <property type="entry name" value="HR1_rho-bd"/>
</dbReference>
<feature type="domain" description="BRO1" evidence="4">
    <location>
        <begin position="112"/>
        <end position="505"/>
    </location>
</feature>
<dbReference type="SUPFAM" id="SSF50156">
    <property type="entry name" value="PDZ domain-like"/>
    <property type="match status" value="1"/>
</dbReference>
<dbReference type="SMART" id="SM00228">
    <property type="entry name" value="PDZ"/>
    <property type="match status" value="1"/>
</dbReference>
<dbReference type="OrthoDB" id="64867at2759"/>
<evidence type="ECO:0000313" key="6">
    <source>
        <dbReference type="EMBL" id="KAF6025216.1"/>
    </source>
</evidence>
<gene>
    <name evidence="6" type="ORF">EB796_016482</name>
</gene>
<dbReference type="AlphaFoldDB" id="A0A7J7JI81"/>
<evidence type="ECO:0000259" key="5">
    <source>
        <dbReference type="PROSITE" id="PS51860"/>
    </source>
</evidence>
<comment type="similarity">
    <text evidence="1">Belongs to the RHPN family.</text>
</comment>
<accession>A0A7J7JI81</accession>
<evidence type="ECO:0000313" key="7">
    <source>
        <dbReference type="Proteomes" id="UP000593567"/>
    </source>
</evidence>
<evidence type="ECO:0000259" key="4">
    <source>
        <dbReference type="PROSITE" id="PS51180"/>
    </source>
</evidence>
<dbReference type="Gene3D" id="1.10.287.160">
    <property type="entry name" value="HR1 repeat"/>
    <property type="match status" value="1"/>
</dbReference>
<sequence length="659" mass="74453">MFIVMEEKVNNNGQHSKVDNPFKKGCNPSYVTARSKLQQKRSRLNDDIIKELRLRRGAENLLRATGNKEIKEKVLIELGFVKSKLEVLRGDLAELNSSVKTYQNENSSQSVPMITLGLKETKDTNFQTVFMDYIEEHYSESGSLYSQPIDKLHALRKAIRTPERSEAGIELLITYYNQLGLIQKRFYPPGRSVPVYFTWYDSLTGVHITQKTLGYEKGSVLFNIGALYSQLGTAQDRGSVSDLDKAIDYYQRSAGVLKYLRDRFTHAPSRDMSTDTLTLLIQLMLSQAQECVYERMILNLGPSTKFSDCVVFSQEAAMVASMYEETHNAVSSKSVRNDVPASWLTITIMKFNHYLAMAHYYLASALLTSKELLPSFNDIVEMLEKVTKRDAKSSKHIQYTEDKARQRLYCRSHLNYVISLNETAEKDYSFCRMLRSNDDVFLNVLHTAQENAQTLLDKVSDERDFEDIFVSATPIVPKSTQLVQITVSDFSKFKVEDFFADLGPISVFSAQHEWTSPRTVKLTKDEKNGFGFTIKGDIPSVVIEVEEHSSAQGQGMKVDDILVAVDGVNVKCKKLKNIKALIMSEGSSVQLTLVTPMTPTSKPTIDITTSGTVRSMNSSSSSNDMHQLGDTMTGTWRNKMKSLTFLKTKKSPSESLRKK</sequence>
<protein>
    <recommendedName>
        <fullName evidence="8">RHPN2</fullName>
    </recommendedName>
</protein>
<dbReference type="EMBL" id="VXIV02002485">
    <property type="protein sequence ID" value="KAF6025216.1"/>
    <property type="molecule type" value="Genomic_DNA"/>
</dbReference>
<dbReference type="InterPro" id="IPR036274">
    <property type="entry name" value="HR1_rpt_sf"/>
</dbReference>
<evidence type="ECO:0000259" key="3">
    <source>
        <dbReference type="PROSITE" id="PS50106"/>
    </source>
</evidence>
<feature type="domain" description="PDZ" evidence="3">
    <location>
        <begin position="519"/>
        <end position="597"/>
    </location>
</feature>
<comment type="caution">
    <text evidence="6">The sequence shown here is derived from an EMBL/GenBank/DDBJ whole genome shotgun (WGS) entry which is preliminary data.</text>
</comment>
<organism evidence="6 7">
    <name type="scientific">Bugula neritina</name>
    <name type="common">Brown bryozoan</name>
    <name type="synonym">Sertularia neritina</name>
    <dbReference type="NCBI Taxonomy" id="10212"/>
    <lineage>
        <taxon>Eukaryota</taxon>
        <taxon>Metazoa</taxon>
        <taxon>Spiralia</taxon>
        <taxon>Lophotrochozoa</taxon>
        <taxon>Bryozoa</taxon>
        <taxon>Gymnolaemata</taxon>
        <taxon>Cheilostomatida</taxon>
        <taxon>Flustrina</taxon>
        <taxon>Buguloidea</taxon>
        <taxon>Bugulidae</taxon>
        <taxon>Bugula</taxon>
    </lineage>
</organism>
<reference evidence="6" key="1">
    <citation type="submission" date="2020-06" db="EMBL/GenBank/DDBJ databases">
        <title>Draft genome of Bugula neritina, a colonial animal packing powerful symbionts and potential medicines.</title>
        <authorList>
            <person name="Rayko M."/>
        </authorList>
    </citation>
    <scope>NUCLEOTIDE SEQUENCE [LARGE SCALE GENOMIC DNA]</scope>
    <source>
        <strain evidence="6">Kwan_BN1</strain>
    </source>
</reference>
<dbReference type="Pfam" id="PF03097">
    <property type="entry name" value="BRO1"/>
    <property type="match status" value="1"/>
</dbReference>
<dbReference type="GO" id="GO:0051497">
    <property type="term" value="P:negative regulation of stress fiber assembly"/>
    <property type="evidence" value="ECO:0007669"/>
    <property type="project" value="TreeGrafter"/>
</dbReference>
<dbReference type="Gene3D" id="1.25.40.280">
    <property type="entry name" value="alix/aip1 like domains"/>
    <property type="match status" value="1"/>
</dbReference>
<proteinExistence type="inferred from homology"/>
<dbReference type="PROSITE" id="PS51860">
    <property type="entry name" value="REM_1"/>
    <property type="match status" value="1"/>
</dbReference>
<dbReference type="InterPro" id="IPR038499">
    <property type="entry name" value="BRO1_sf"/>
</dbReference>
<feature type="domain" description="REM-1" evidence="5">
    <location>
        <begin position="20"/>
        <end position="101"/>
    </location>
</feature>
<dbReference type="PROSITE" id="PS50106">
    <property type="entry name" value="PDZ"/>
    <property type="match status" value="1"/>
</dbReference>
<keyword evidence="7" id="KW-1185">Reference proteome</keyword>
<dbReference type="InterPro" id="IPR004328">
    <property type="entry name" value="BRO1_dom"/>
</dbReference>
<dbReference type="SUPFAM" id="SSF46585">
    <property type="entry name" value="HR1 repeat"/>
    <property type="match status" value="1"/>
</dbReference>
<evidence type="ECO:0000256" key="2">
    <source>
        <dbReference type="PROSITE-ProRule" id="PRU01207"/>
    </source>
</evidence>
<keyword evidence="2" id="KW-0175">Coiled coil</keyword>
<dbReference type="InterPro" id="IPR001478">
    <property type="entry name" value="PDZ"/>
</dbReference>
<dbReference type="Pfam" id="PF00595">
    <property type="entry name" value="PDZ"/>
    <property type="match status" value="1"/>
</dbReference>
<name>A0A7J7JI81_BUGNE</name>
<dbReference type="Proteomes" id="UP000593567">
    <property type="component" value="Unassembled WGS sequence"/>
</dbReference>
<dbReference type="PROSITE" id="PS51180">
    <property type="entry name" value="BRO1"/>
    <property type="match status" value="1"/>
</dbReference>
<dbReference type="Gene3D" id="2.30.42.10">
    <property type="match status" value="1"/>
</dbReference>
<evidence type="ECO:0008006" key="8">
    <source>
        <dbReference type="Google" id="ProtNLM"/>
    </source>
</evidence>
<dbReference type="GO" id="GO:0007165">
    <property type="term" value="P:signal transduction"/>
    <property type="evidence" value="ECO:0007669"/>
    <property type="project" value="InterPro"/>
</dbReference>
<dbReference type="InterPro" id="IPR036034">
    <property type="entry name" value="PDZ_sf"/>
</dbReference>
<dbReference type="InterPro" id="IPR047138">
    <property type="entry name" value="RHPN1_2"/>
</dbReference>
<dbReference type="PANTHER" id="PTHR23031:SF15">
    <property type="entry name" value="LD12055P"/>
    <property type="match status" value="1"/>
</dbReference>
<dbReference type="Pfam" id="PF02185">
    <property type="entry name" value="HR1"/>
    <property type="match status" value="1"/>
</dbReference>